<dbReference type="Gene3D" id="1.20.1260.20">
    <property type="entry name" value="PPE superfamily"/>
    <property type="match status" value="1"/>
</dbReference>
<feature type="region of interest" description="Disordered" evidence="2">
    <location>
        <begin position="317"/>
        <end position="359"/>
    </location>
</feature>
<sequence length="388" mass="37285">MTAGITGIYWLPRLAEGNSTLLTAGPHAVPATAAATAWGTLTAAWVDATATVARVMAELGVGMVGLNGAVALTKLAGFTSWAEQQSIQAAAMGAKASAHATANTVASLAMPSLPEIAAVDAARVAAHAHGGDLDGSAEAAEAAKAALDVQAALVMDTYESTVEAMTATPAEFLTPPPIAAGAGLAEGSAQSAAENANGDPLQTAIGVAQALATDPGVVSAATQAAQVAGSVASTGVSTVGNVAGTAIAAASHAAPATSMTPMMMGGVGGVAAGGAAVATRAVSFGGAVSIGNGAGTLKLPEGWGAGNVIGGPAATAPTVESAPLGQMGAPTPARSTNGAGNPLLGRQANSDDDEAEHHGNDYLRGEHFADGRIIAPGVIGADPAVGER</sequence>
<evidence type="ECO:0000313" key="5">
    <source>
        <dbReference type="Proteomes" id="UP000523447"/>
    </source>
</evidence>
<name>A0A7X6LWQ2_9NOCA</name>
<dbReference type="AlphaFoldDB" id="A0A7X6LWQ2"/>
<feature type="domain" description="PPE" evidence="3">
    <location>
        <begin position="10"/>
        <end position="167"/>
    </location>
</feature>
<proteinExistence type="inferred from homology"/>
<dbReference type="InterPro" id="IPR000030">
    <property type="entry name" value="PPE_dom"/>
</dbReference>
<gene>
    <name evidence="4" type="ORF">HGA07_07905</name>
</gene>
<dbReference type="EMBL" id="JAAXPE010000005">
    <property type="protein sequence ID" value="NKY85546.1"/>
    <property type="molecule type" value="Genomic_DNA"/>
</dbReference>
<evidence type="ECO:0000256" key="1">
    <source>
        <dbReference type="ARBA" id="ARBA00010652"/>
    </source>
</evidence>
<accession>A0A7X6LWQ2</accession>
<organism evidence="4 5">
    <name type="scientific">Nocardia veterana</name>
    <dbReference type="NCBI Taxonomy" id="132249"/>
    <lineage>
        <taxon>Bacteria</taxon>
        <taxon>Bacillati</taxon>
        <taxon>Actinomycetota</taxon>
        <taxon>Actinomycetes</taxon>
        <taxon>Mycobacteriales</taxon>
        <taxon>Nocardiaceae</taxon>
        <taxon>Nocardia</taxon>
    </lineage>
</organism>
<keyword evidence="5" id="KW-1185">Reference proteome</keyword>
<dbReference type="Proteomes" id="UP000523447">
    <property type="component" value="Unassembled WGS sequence"/>
</dbReference>
<dbReference type="Pfam" id="PF00823">
    <property type="entry name" value="PPE"/>
    <property type="match status" value="1"/>
</dbReference>
<protein>
    <submittedName>
        <fullName evidence="4">PPE domain-containing protein</fullName>
    </submittedName>
</protein>
<comment type="caution">
    <text evidence="4">The sequence shown here is derived from an EMBL/GenBank/DDBJ whole genome shotgun (WGS) entry which is preliminary data.</text>
</comment>
<dbReference type="InterPro" id="IPR038332">
    <property type="entry name" value="PPE_sf"/>
</dbReference>
<evidence type="ECO:0000256" key="2">
    <source>
        <dbReference type="SAM" id="MobiDB-lite"/>
    </source>
</evidence>
<comment type="similarity">
    <text evidence="1">Belongs to the mycobacterial PPE family.</text>
</comment>
<evidence type="ECO:0000313" key="4">
    <source>
        <dbReference type="EMBL" id="NKY85546.1"/>
    </source>
</evidence>
<dbReference type="RefSeq" id="WP_040715201.1">
    <property type="nucleotide sequence ID" value="NZ_CAWPHS010000045.1"/>
</dbReference>
<reference evidence="4 5" key="1">
    <citation type="submission" date="2020-04" db="EMBL/GenBank/DDBJ databases">
        <title>MicrobeNet Type strains.</title>
        <authorList>
            <person name="Nicholson A.C."/>
        </authorList>
    </citation>
    <scope>NUCLEOTIDE SEQUENCE [LARGE SCALE GENOMIC DNA]</scope>
    <source>
        <strain evidence="4 5">DSM 44445</strain>
    </source>
</reference>
<evidence type="ECO:0000259" key="3">
    <source>
        <dbReference type="Pfam" id="PF00823"/>
    </source>
</evidence>
<dbReference type="SUPFAM" id="SSF140459">
    <property type="entry name" value="PE/PPE dimer-like"/>
    <property type="match status" value="1"/>
</dbReference>